<gene>
    <name evidence="9" type="ORF">A3A39_01425</name>
</gene>
<accession>A0A1F6F427</accession>
<evidence type="ECO:0000256" key="3">
    <source>
        <dbReference type="PIRNR" id="PIRNR000185"/>
    </source>
</evidence>
<dbReference type="GO" id="GO:0000166">
    <property type="term" value="F:nucleotide binding"/>
    <property type="evidence" value="ECO:0007669"/>
    <property type="project" value="UniProtKB-KW"/>
</dbReference>
<feature type="binding site" evidence="5">
    <location>
        <position position="188"/>
    </location>
    <ligand>
        <name>NAD(+)</name>
        <dbReference type="ChEBI" id="CHEBI:57540"/>
    </ligand>
</feature>
<dbReference type="PIRSF" id="PIRSF000185">
    <property type="entry name" value="Glu_DH"/>
    <property type="match status" value="1"/>
</dbReference>
<feature type="active site" description="Proton donor" evidence="4">
    <location>
        <position position="104"/>
    </location>
</feature>
<feature type="binding site" evidence="5">
    <location>
        <position position="68"/>
    </location>
    <ligand>
        <name>substrate</name>
    </ligand>
</feature>
<dbReference type="InterPro" id="IPR033922">
    <property type="entry name" value="NAD_bind_Glu_DH"/>
</dbReference>
<dbReference type="Proteomes" id="UP000177372">
    <property type="component" value="Unassembled WGS sequence"/>
</dbReference>
<evidence type="ECO:0000259" key="8">
    <source>
        <dbReference type="SMART" id="SM00839"/>
    </source>
</evidence>
<dbReference type="InterPro" id="IPR006096">
    <property type="entry name" value="Glu/Leu/Phe/Val/Trp_DH_C"/>
</dbReference>
<keyword evidence="5" id="KW-0520">NAD</keyword>
<dbReference type="InterPro" id="IPR036291">
    <property type="entry name" value="NAD(P)-bd_dom_sf"/>
</dbReference>
<evidence type="ECO:0000313" key="10">
    <source>
        <dbReference type="Proteomes" id="UP000177372"/>
    </source>
</evidence>
<dbReference type="PANTHER" id="PTHR11606">
    <property type="entry name" value="GLUTAMATE DEHYDROGENASE"/>
    <property type="match status" value="1"/>
</dbReference>
<dbReference type="PROSITE" id="PS00074">
    <property type="entry name" value="GLFV_DEHYDROGENASE"/>
    <property type="match status" value="1"/>
</dbReference>
<dbReference type="SUPFAM" id="SSF51735">
    <property type="entry name" value="NAD(P)-binding Rossmann-fold domains"/>
    <property type="match status" value="1"/>
</dbReference>
<keyword evidence="2 3" id="KW-0560">Oxidoreductase</keyword>
<dbReference type="GO" id="GO:0006538">
    <property type="term" value="P:L-glutamate catabolic process"/>
    <property type="evidence" value="ECO:0007669"/>
    <property type="project" value="TreeGrafter"/>
</dbReference>
<dbReference type="Gene3D" id="3.40.50.720">
    <property type="entry name" value="NAD(P)-binding Rossmann-like Domain"/>
    <property type="match status" value="1"/>
</dbReference>
<feature type="binding site" evidence="5">
    <location>
        <position position="92"/>
    </location>
    <ligand>
        <name>substrate</name>
    </ligand>
</feature>
<dbReference type="EMBL" id="MFLZ01000004">
    <property type="protein sequence ID" value="OGG80593.1"/>
    <property type="molecule type" value="Genomic_DNA"/>
</dbReference>
<reference evidence="9 10" key="1">
    <citation type="journal article" date="2016" name="Nat. Commun.">
        <title>Thousands of microbial genomes shed light on interconnected biogeochemical processes in an aquifer system.</title>
        <authorList>
            <person name="Anantharaman K."/>
            <person name="Brown C.T."/>
            <person name="Hug L.A."/>
            <person name="Sharon I."/>
            <person name="Castelle C.J."/>
            <person name="Probst A.J."/>
            <person name="Thomas B.C."/>
            <person name="Singh A."/>
            <person name="Wilkins M.J."/>
            <person name="Karaoz U."/>
            <person name="Brodie E.L."/>
            <person name="Williams K.H."/>
            <person name="Hubbard S.S."/>
            <person name="Banfield J.F."/>
        </authorList>
    </citation>
    <scope>NUCLEOTIDE SEQUENCE [LARGE SCALE GENOMIC DNA]</scope>
</reference>
<dbReference type="STRING" id="1798512.A3A39_01425"/>
<organism evidence="9 10">
    <name type="scientific">Candidatus Kaiserbacteria bacterium RIFCSPLOWO2_01_FULL_54_13</name>
    <dbReference type="NCBI Taxonomy" id="1798512"/>
    <lineage>
        <taxon>Bacteria</taxon>
        <taxon>Candidatus Kaiseribacteriota</taxon>
    </lineage>
</organism>
<feature type="binding site" evidence="5">
    <location>
        <position position="362"/>
    </location>
    <ligand>
        <name>substrate</name>
    </ligand>
</feature>
<dbReference type="CDD" id="cd01076">
    <property type="entry name" value="NAD_bind_1_Glu_DH"/>
    <property type="match status" value="1"/>
</dbReference>
<dbReference type="PANTHER" id="PTHR11606:SF13">
    <property type="entry name" value="GLUTAMATE DEHYDROGENASE 1, MITOCHONDRIAL"/>
    <property type="match status" value="1"/>
</dbReference>
<dbReference type="InterPro" id="IPR006097">
    <property type="entry name" value="Glu/Leu/Phe/Val/Trp_DH_dimer"/>
</dbReference>
<protein>
    <recommendedName>
        <fullName evidence="3">Glutamate dehydrogenase</fullName>
    </recommendedName>
</protein>
<dbReference type="Pfam" id="PF02812">
    <property type="entry name" value="ELFV_dehydrog_N"/>
    <property type="match status" value="1"/>
</dbReference>
<dbReference type="Gene3D" id="3.40.50.10860">
    <property type="entry name" value="Leucine Dehydrogenase, chain A, domain 1"/>
    <property type="match status" value="1"/>
</dbReference>
<evidence type="ECO:0000256" key="6">
    <source>
        <dbReference type="PIRSR" id="PIRSR000185-3"/>
    </source>
</evidence>
<dbReference type="Pfam" id="PF00208">
    <property type="entry name" value="ELFV_dehydrog"/>
    <property type="match status" value="1"/>
</dbReference>
<dbReference type="SUPFAM" id="SSF53223">
    <property type="entry name" value="Aminoacid dehydrogenase-like, N-terminal domain"/>
    <property type="match status" value="1"/>
</dbReference>
<comment type="similarity">
    <text evidence="1 3 7">Belongs to the Glu/Leu/Phe/Val dehydrogenases family.</text>
</comment>
<dbReference type="GO" id="GO:0004352">
    <property type="term" value="F:glutamate dehydrogenase (NAD+) activity"/>
    <property type="evidence" value="ECO:0007669"/>
    <property type="project" value="TreeGrafter"/>
</dbReference>
<evidence type="ECO:0000256" key="5">
    <source>
        <dbReference type="PIRSR" id="PIRSR000185-2"/>
    </source>
</evidence>
<comment type="caution">
    <text evidence="9">The sequence shown here is derived from an EMBL/GenBank/DDBJ whole genome shotgun (WGS) entry which is preliminary data.</text>
</comment>
<dbReference type="FunFam" id="3.40.50.10860:FF:000003">
    <property type="entry name" value="Glutamate dehydrogenase"/>
    <property type="match status" value="1"/>
</dbReference>
<dbReference type="AlphaFoldDB" id="A0A1F6F427"/>
<feature type="site" description="Important for catalysis" evidence="6">
    <location>
        <position position="144"/>
    </location>
</feature>
<dbReference type="InterPro" id="IPR033524">
    <property type="entry name" value="Glu/Leu/Phe/Val_DH_AS"/>
</dbReference>
<name>A0A1F6F427_9BACT</name>
<dbReference type="PRINTS" id="PR00082">
    <property type="entry name" value="GLFDHDRGNASE"/>
</dbReference>
<dbReference type="InterPro" id="IPR014362">
    <property type="entry name" value="Glu_DH"/>
</dbReference>
<evidence type="ECO:0000313" key="9">
    <source>
        <dbReference type="EMBL" id="OGG80593.1"/>
    </source>
</evidence>
<sequence length="421" mass="45616">MRDNPWKRAQAQLHSAASHLKLPGALVERLENPDRMLEVSVPVEMDDGRTETFHGYRVQHNNIRGPYKGGIRYHPKVDMDEVKALAFWMTVKNAVVDVPFGGAKGGITVDPKKLSEGELERLTRSFTQEIAPAIGPKLDVPAPDVNTNPKIMQWIREEYSKIAGKDTPAVVTGKPIEHGGSEGRVEATGLGGFYVLAQVLNLSGRKGRGLSVAIQGFGNVGSHLAECLKDAGFRIVAVSDSKGGLYVPKGIKDLKAVAQCKERSGKLAGCYCVGSVCDLSNMETLGGRDISPEEVLTLPADIVAPAALENAITKENASAIEASIVLEMANGPTTREADKILNARHVLVIPDVLANSGGVAVSYFEWHQNMHGDVWKKEEVFAKLKEKMDAASRAVYDASKEYNVPLRDAAYIVALKRLSLQ</sequence>
<keyword evidence="5" id="KW-0547">Nucleotide-binding</keyword>
<dbReference type="SMART" id="SM00839">
    <property type="entry name" value="ELFV_dehydrog"/>
    <property type="match status" value="1"/>
</dbReference>
<evidence type="ECO:0000256" key="7">
    <source>
        <dbReference type="RuleBase" id="RU004417"/>
    </source>
</evidence>
<dbReference type="InterPro" id="IPR046346">
    <property type="entry name" value="Aminoacid_DH-like_N_sf"/>
</dbReference>
<evidence type="ECO:0000256" key="1">
    <source>
        <dbReference type="ARBA" id="ARBA00006382"/>
    </source>
</evidence>
<proteinExistence type="inferred from homology"/>
<feature type="domain" description="Glutamate/phenylalanine/leucine/valine/L-tryptophan dehydrogenase C-terminal" evidence="8">
    <location>
        <begin position="181"/>
        <end position="421"/>
    </location>
</feature>
<feature type="binding site" evidence="5">
    <location>
        <position position="219"/>
    </location>
    <ligand>
        <name>NAD(+)</name>
        <dbReference type="ChEBI" id="CHEBI:57540"/>
    </ligand>
</feature>
<dbReference type="InterPro" id="IPR006095">
    <property type="entry name" value="Glu/Leu/Phe/Val/Trp_DH"/>
</dbReference>
<evidence type="ECO:0000256" key="2">
    <source>
        <dbReference type="ARBA" id="ARBA00023002"/>
    </source>
</evidence>
<evidence type="ECO:0000256" key="4">
    <source>
        <dbReference type="PIRSR" id="PIRSR000185-1"/>
    </source>
</evidence>